<dbReference type="GO" id="GO:0005576">
    <property type="term" value="C:extracellular region"/>
    <property type="evidence" value="ECO:0007669"/>
    <property type="project" value="UniProtKB-SubCell"/>
</dbReference>
<gene>
    <name evidence="5" type="ORF">HERILL_LOCUS9516</name>
</gene>
<name>A0A7R8UVP6_HERIL</name>
<sequence>MKYLAHLSVFTVIVVLITFCGVCADDAAHQGGCYDEDTNHFWPTGQSYNPIGHCISMNCISDDGVFDALPCATYLQPEGECEVIDEDLTKPYPDCCPTMKCKEKEKEEASEAPVTEGVAGE</sequence>
<feature type="chain" id="PRO_5031125881" description="Single domain-containing protein" evidence="3">
    <location>
        <begin position="25"/>
        <end position="121"/>
    </location>
</feature>
<evidence type="ECO:0000259" key="4">
    <source>
        <dbReference type="SMART" id="SM01318"/>
    </source>
</evidence>
<evidence type="ECO:0000256" key="2">
    <source>
        <dbReference type="ARBA" id="ARBA00022525"/>
    </source>
</evidence>
<dbReference type="InterPro" id="IPR053308">
    <property type="entry name" value="Vago-like"/>
</dbReference>
<keyword evidence="6" id="KW-1185">Reference proteome</keyword>
<dbReference type="InParanoid" id="A0A7R8UVP6"/>
<keyword evidence="3" id="KW-0732">Signal</keyword>
<dbReference type="FunCoup" id="A0A7R8UVP6">
    <property type="interactions" value="60"/>
</dbReference>
<accession>A0A7R8UVP6</accession>
<dbReference type="Proteomes" id="UP000594454">
    <property type="component" value="Chromosome 4"/>
</dbReference>
<protein>
    <recommendedName>
        <fullName evidence="4">Single domain-containing protein</fullName>
    </recommendedName>
</protein>
<dbReference type="PANTHER" id="PTHR39957:SF1">
    <property type="entry name" value="AT09846P1-RELATED"/>
    <property type="match status" value="1"/>
</dbReference>
<dbReference type="Pfam" id="PF15430">
    <property type="entry name" value="SVWC"/>
    <property type="match status" value="1"/>
</dbReference>
<proteinExistence type="predicted"/>
<feature type="signal peptide" evidence="3">
    <location>
        <begin position="1"/>
        <end position="24"/>
    </location>
</feature>
<dbReference type="EMBL" id="LR899012">
    <property type="protein sequence ID" value="CAD7086768.1"/>
    <property type="molecule type" value="Genomic_DNA"/>
</dbReference>
<dbReference type="InterPro" id="IPR029277">
    <property type="entry name" value="SVWC_dom"/>
</dbReference>
<evidence type="ECO:0000313" key="5">
    <source>
        <dbReference type="EMBL" id="CAD7086768.1"/>
    </source>
</evidence>
<dbReference type="SMART" id="SM01318">
    <property type="entry name" value="SVWC"/>
    <property type="match status" value="1"/>
</dbReference>
<dbReference type="PANTHER" id="PTHR39957">
    <property type="entry name" value="AT09846P1-RELATED"/>
    <property type="match status" value="1"/>
</dbReference>
<organism evidence="5 6">
    <name type="scientific">Hermetia illucens</name>
    <name type="common">Black soldier fly</name>
    <dbReference type="NCBI Taxonomy" id="343691"/>
    <lineage>
        <taxon>Eukaryota</taxon>
        <taxon>Metazoa</taxon>
        <taxon>Ecdysozoa</taxon>
        <taxon>Arthropoda</taxon>
        <taxon>Hexapoda</taxon>
        <taxon>Insecta</taxon>
        <taxon>Pterygota</taxon>
        <taxon>Neoptera</taxon>
        <taxon>Endopterygota</taxon>
        <taxon>Diptera</taxon>
        <taxon>Brachycera</taxon>
        <taxon>Stratiomyomorpha</taxon>
        <taxon>Stratiomyidae</taxon>
        <taxon>Hermetiinae</taxon>
        <taxon>Hermetia</taxon>
    </lineage>
</organism>
<reference evidence="5 6" key="1">
    <citation type="submission" date="2020-11" db="EMBL/GenBank/DDBJ databases">
        <authorList>
            <person name="Wallbank WR R."/>
            <person name="Pardo Diaz C."/>
            <person name="Kozak K."/>
            <person name="Martin S."/>
            <person name="Jiggins C."/>
            <person name="Moest M."/>
            <person name="Warren A I."/>
            <person name="Generalovic N T."/>
            <person name="Byers J.R.P. K."/>
            <person name="Montejo-Kovacevich G."/>
            <person name="Yen C E."/>
        </authorList>
    </citation>
    <scope>NUCLEOTIDE SEQUENCE [LARGE SCALE GENOMIC DNA]</scope>
</reference>
<dbReference type="OrthoDB" id="6761907at2759"/>
<evidence type="ECO:0000313" key="6">
    <source>
        <dbReference type="Proteomes" id="UP000594454"/>
    </source>
</evidence>
<evidence type="ECO:0000256" key="3">
    <source>
        <dbReference type="SAM" id="SignalP"/>
    </source>
</evidence>
<dbReference type="AlphaFoldDB" id="A0A7R8UVP6"/>
<keyword evidence="2" id="KW-0964">Secreted</keyword>
<comment type="subcellular location">
    <subcellularLocation>
        <location evidence="1">Secreted</location>
    </subcellularLocation>
</comment>
<evidence type="ECO:0000256" key="1">
    <source>
        <dbReference type="ARBA" id="ARBA00004613"/>
    </source>
</evidence>
<feature type="domain" description="Single" evidence="4">
    <location>
        <begin position="33"/>
        <end position="101"/>
    </location>
</feature>